<dbReference type="RefSeq" id="WP_155036995.1">
    <property type="nucleotide sequence ID" value="NZ_JBHTIG010000051.1"/>
</dbReference>
<organism evidence="1 2">
    <name type="scientific">Myroides pelagicus</name>
    <dbReference type="NCBI Taxonomy" id="270914"/>
    <lineage>
        <taxon>Bacteria</taxon>
        <taxon>Pseudomonadati</taxon>
        <taxon>Bacteroidota</taxon>
        <taxon>Flavobacteriia</taxon>
        <taxon>Flavobacteriales</taxon>
        <taxon>Flavobacteriaceae</taxon>
        <taxon>Myroides</taxon>
    </lineage>
</organism>
<dbReference type="OrthoDB" id="1434667at2"/>
<dbReference type="AlphaFoldDB" id="A0A7K1GRN2"/>
<gene>
    <name evidence="1" type="ORF">GJV77_14240</name>
</gene>
<evidence type="ECO:0000313" key="1">
    <source>
        <dbReference type="EMBL" id="MTH31029.1"/>
    </source>
</evidence>
<sequence length="253" mass="28284">MNTKIIVATYLILSFCLFSCQENKRSNSIESEQNYSQENLDGSITIQGKVTLKGNQKAPLGVTTMNVKNKWVYTKDMSKPSAKKKRIALGENKRVFINKDGYYKITISKNDTLALIPAPYLYKAPKHITGLTKSQTINIELEALPLETVEDFKKQNPLGYQVFYNQLKSVNPDSLITISGTVYSAKSKKPLNNISVATSFIANTNGVATFRLTDKYGQFTIQSPKNNHIVINGLARNYVSFVAINDTIINIKL</sequence>
<protein>
    <submittedName>
        <fullName evidence="1">Uncharacterized protein</fullName>
    </submittedName>
</protein>
<dbReference type="EMBL" id="WMJY01000059">
    <property type="protein sequence ID" value="MTH31029.1"/>
    <property type="molecule type" value="Genomic_DNA"/>
</dbReference>
<name>A0A7K1GRN2_9FLAO</name>
<keyword evidence="2" id="KW-1185">Reference proteome</keyword>
<accession>A0A7K1GRN2</accession>
<proteinExistence type="predicted"/>
<reference evidence="1 2" key="1">
    <citation type="journal article" date="2006" name="Int. J. Syst. Evol. Microbiol.">
        <title>Myroides pelagicus sp. nov., isolated from seawater in Thailand.</title>
        <authorList>
            <person name="Yoon J."/>
            <person name="Maneerat S."/>
            <person name="Kawai F."/>
            <person name="Yokota A."/>
        </authorList>
    </citation>
    <scope>NUCLEOTIDE SEQUENCE [LARGE SCALE GENOMIC DNA]</scope>
    <source>
        <strain evidence="1 2">SM1T</strain>
    </source>
</reference>
<dbReference type="Proteomes" id="UP000488936">
    <property type="component" value="Unassembled WGS sequence"/>
</dbReference>
<evidence type="ECO:0000313" key="2">
    <source>
        <dbReference type="Proteomes" id="UP000488936"/>
    </source>
</evidence>
<comment type="caution">
    <text evidence="1">The sequence shown here is derived from an EMBL/GenBank/DDBJ whole genome shotgun (WGS) entry which is preliminary data.</text>
</comment>